<name>A0A317U0U2_9GAMM</name>
<dbReference type="AlphaFoldDB" id="A0A317U0U2"/>
<dbReference type="Proteomes" id="UP000287374">
    <property type="component" value="Unassembled WGS sequence"/>
</dbReference>
<protein>
    <submittedName>
        <fullName evidence="1">Uncharacterized protein</fullName>
    </submittedName>
</protein>
<evidence type="ECO:0000313" key="1">
    <source>
        <dbReference type="EMBL" id="PWY54417.1"/>
    </source>
</evidence>
<dbReference type="EMBL" id="RZGX01000010">
    <property type="protein sequence ID" value="RUR22853.1"/>
    <property type="molecule type" value="Genomic_DNA"/>
</dbReference>
<dbReference type="RefSeq" id="WP_110143781.1">
    <property type="nucleotide sequence ID" value="NZ_QHJG01000035.1"/>
</dbReference>
<organism evidence="1 3">
    <name type="scientific">Legionella qingyii</name>
    <dbReference type="NCBI Taxonomy" id="2184757"/>
    <lineage>
        <taxon>Bacteria</taxon>
        <taxon>Pseudomonadati</taxon>
        <taxon>Pseudomonadota</taxon>
        <taxon>Gammaproteobacteria</taxon>
        <taxon>Legionellales</taxon>
        <taxon>Legionellaceae</taxon>
        <taxon>Legionella</taxon>
    </lineage>
</organism>
<dbReference type="OrthoDB" id="5644921at2"/>
<comment type="caution">
    <text evidence="1">The sequence shown here is derived from an EMBL/GenBank/DDBJ whole genome shotgun (WGS) entry which is preliminary data.</text>
</comment>
<evidence type="ECO:0000313" key="4">
    <source>
        <dbReference type="Proteomes" id="UP000287374"/>
    </source>
</evidence>
<evidence type="ECO:0000313" key="2">
    <source>
        <dbReference type="EMBL" id="RUR22853.1"/>
    </source>
</evidence>
<dbReference type="EMBL" id="QHJG01000035">
    <property type="protein sequence ID" value="PWY54417.1"/>
    <property type="molecule type" value="Genomic_DNA"/>
</dbReference>
<proteinExistence type="predicted"/>
<reference evidence="1 3" key="1">
    <citation type="submission" date="2018-05" db="EMBL/GenBank/DDBJ databases">
        <title>Legionella qingyii sp.nov., whole genome shotgun sequence.</title>
        <authorList>
            <person name="Wu H."/>
            <person name="Zhu Q."/>
            <person name="Hu C."/>
        </authorList>
    </citation>
    <scope>NUCLEOTIDE SEQUENCE [LARGE SCALE GENOMIC DNA]</scope>
    <source>
        <strain evidence="1 3">HEB18</strain>
    </source>
</reference>
<evidence type="ECO:0000313" key="3">
    <source>
        <dbReference type="Proteomes" id="UP000247152"/>
    </source>
</evidence>
<keyword evidence="4" id="KW-1185">Reference proteome</keyword>
<sequence>MESKLENKVVIFSSITDAGKAYSILEKEGAPNKLDKEVWLLRESSIPGLLTISFFSSEHNDFVHRRLGFVGGEWKFGPQEYHKAQEFSKHAEVAFSKSLPEKSLDSLVKLLTDHGFDICNQVTPKHNESSQNAKLIAYTVSAFAELSTITNSYTTDL</sequence>
<accession>A0A317U0U2</accession>
<dbReference type="Proteomes" id="UP000247152">
    <property type="component" value="Unassembled WGS sequence"/>
</dbReference>
<gene>
    <name evidence="1" type="ORF">DGG96_17225</name>
    <name evidence="2" type="ORF">ELY20_09025</name>
</gene>
<reference evidence="2 4" key="2">
    <citation type="submission" date="2018-12" db="EMBL/GenBank/DDBJ databases">
        <title>Legionella sp,whole genome shotgun sequence.</title>
        <authorList>
            <person name="Wu H."/>
        </authorList>
    </citation>
    <scope>NUCLEOTIDE SEQUENCE [LARGE SCALE GENOMIC DNA]</scope>
    <source>
        <strain evidence="4">km489</strain>
        <strain evidence="2">Km489</strain>
    </source>
</reference>